<reference evidence="12 13" key="1">
    <citation type="submission" date="2024-03" db="EMBL/GenBank/DDBJ databases">
        <title>The genome assembly and annotation of the cricket Gryllus longicercus Weissman &amp; Gray.</title>
        <authorList>
            <person name="Szrajer S."/>
            <person name="Gray D."/>
            <person name="Ylla G."/>
        </authorList>
    </citation>
    <scope>NUCLEOTIDE SEQUENCE [LARGE SCALE GENOMIC DNA]</scope>
    <source>
        <strain evidence="12">DAG 2021-001</strain>
        <tissue evidence="12">Whole body minus gut</tissue>
    </source>
</reference>
<dbReference type="InterPro" id="IPR000719">
    <property type="entry name" value="Prot_kinase_dom"/>
</dbReference>
<dbReference type="SMART" id="SM00220">
    <property type="entry name" value="S_TKc"/>
    <property type="match status" value="1"/>
</dbReference>
<keyword evidence="13" id="KW-1185">Reference proteome</keyword>
<evidence type="ECO:0000256" key="5">
    <source>
        <dbReference type="ARBA" id="ARBA00022777"/>
    </source>
</evidence>
<dbReference type="PROSITE" id="PS00107">
    <property type="entry name" value="PROTEIN_KINASE_ATP"/>
    <property type="match status" value="1"/>
</dbReference>
<accession>A0AAN9VDC1</accession>
<evidence type="ECO:0000259" key="11">
    <source>
        <dbReference type="PROSITE" id="PS50011"/>
    </source>
</evidence>
<dbReference type="Pfam" id="PF00069">
    <property type="entry name" value="Pkinase"/>
    <property type="match status" value="2"/>
</dbReference>
<dbReference type="EMBL" id="JAZDUA010000357">
    <property type="protein sequence ID" value="KAK7793906.1"/>
    <property type="molecule type" value="Genomic_DNA"/>
</dbReference>
<sequence>MVRAGARPGAGEVGPAAGEVLRYSLRVEWLDPEGRVRVNQSVRVSWGAEAGAGAGPGAQAGPAPGSRAVCEAPPPPPPALPPPAPAPSPAPAPASPPPPAPHAAAAAAGPAPAEPPPLEHAARAALHLAAFCALLLVLGRVAGFRVLRPAHEPSGFFDWSAAAAAAARRPPPRRCTSAPPALLLPDADAVDSDADPALPQHPAAARAGSEPRQTFSSGIAVDEEDEILGSDDDEQEDPRDYCRGGYHPVRIGDLFHNRYHVVRKLGWGHFSTVWLCWDLQGKRFVALKVVKSAGHYTETALDEIKLLKCVREADVNDHKRDKTVQLLDDFKISGVHGTHVCMVFEVLGHNLLKLIIRSNYQGIPIQNVKSIIRQVLEGLDYLHTKCNIIHTDIKPENILLCVEESYIRKLAAEATQWHKMGLKLPGSLVSTAPKDCPTTDSAPKLSKSKKKKLKKKAKRQAELLERQIQQLGELDEKQSGQGAGPTPADADVDPEADAESDGAGEGEAEVEEMEAEPEAEPEALDPVGATVNEIADDIPDISEHLTNMACKLCIKPPVEGEVLEDSEATSGKLKTKANLENRKSFAEMEYAEVQPAGSHTMLQIPGSDPPAFCNGHNGHNNANDWEQAKVPLGRSESEAISDVKEVSQGKEGETAKPFRRVASCPDAKQLVHQPDPVKEVCDMKVKIADLGNACWSYHHFTEDIQTRQYRCLEVLLGAGYGTPADIWSTACMAFELATGDYLFEPHSGDDYSRDEDHLAHIIELLGNIPKHITFSGKYSREFFTKKGELRHITKLKPWGLVEVLTEKYEWDHKEAKAFADFLNPMLAFDPNERATAAECLKHQWLNS</sequence>
<dbReference type="Proteomes" id="UP001378592">
    <property type="component" value="Unassembled WGS sequence"/>
</dbReference>
<comment type="caution">
    <text evidence="12">The sequence shown here is derived from an EMBL/GenBank/DDBJ whole genome shotgun (WGS) entry which is preliminary data.</text>
</comment>
<keyword evidence="4 9" id="KW-0547">Nucleotide-binding</keyword>
<comment type="catalytic activity">
    <reaction evidence="7">
        <text>L-threonyl-[protein] + ATP = O-phospho-L-threonyl-[protein] + ADP + H(+)</text>
        <dbReference type="Rhea" id="RHEA:46608"/>
        <dbReference type="Rhea" id="RHEA-COMP:11060"/>
        <dbReference type="Rhea" id="RHEA-COMP:11605"/>
        <dbReference type="ChEBI" id="CHEBI:15378"/>
        <dbReference type="ChEBI" id="CHEBI:30013"/>
        <dbReference type="ChEBI" id="CHEBI:30616"/>
        <dbReference type="ChEBI" id="CHEBI:61977"/>
        <dbReference type="ChEBI" id="CHEBI:456216"/>
        <dbReference type="EC" id="2.7.11.1"/>
    </reaction>
</comment>
<feature type="region of interest" description="Disordered" evidence="10">
    <location>
        <begin position="191"/>
        <end position="216"/>
    </location>
</feature>
<gene>
    <name evidence="12" type="ORF">R5R35_003583</name>
</gene>
<dbReference type="PROSITE" id="PS50011">
    <property type="entry name" value="PROTEIN_KINASE_DOM"/>
    <property type="match status" value="1"/>
</dbReference>
<feature type="region of interest" description="Disordered" evidence="10">
    <location>
        <begin position="472"/>
        <end position="526"/>
    </location>
</feature>
<evidence type="ECO:0000313" key="12">
    <source>
        <dbReference type="EMBL" id="KAK7793906.1"/>
    </source>
</evidence>
<evidence type="ECO:0000256" key="7">
    <source>
        <dbReference type="ARBA" id="ARBA00047899"/>
    </source>
</evidence>
<dbReference type="InterPro" id="IPR011009">
    <property type="entry name" value="Kinase-like_dom_sf"/>
</dbReference>
<dbReference type="PROSITE" id="PS00108">
    <property type="entry name" value="PROTEIN_KINASE_ST"/>
    <property type="match status" value="1"/>
</dbReference>
<dbReference type="FunFam" id="3.30.200.20:FF:000163">
    <property type="entry name" value="SRSF protein kinase 2 isoform X1"/>
    <property type="match status" value="1"/>
</dbReference>
<dbReference type="InterPro" id="IPR017441">
    <property type="entry name" value="Protein_kinase_ATP_BS"/>
</dbReference>
<evidence type="ECO:0000256" key="2">
    <source>
        <dbReference type="ARBA" id="ARBA00022527"/>
    </source>
</evidence>
<feature type="compositionally biased region" description="Low complexity" evidence="10">
    <location>
        <begin position="102"/>
        <end position="111"/>
    </location>
</feature>
<feature type="binding site" evidence="9">
    <location>
        <position position="288"/>
    </location>
    <ligand>
        <name>ATP</name>
        <dbReference type="ChEBI" id="CHEBI:30616"/>
    </ligand>
</feature>
<dbReference type="GO" id="GO:0005634">
    <property type="term" value="C:nucleus"/>
    <property type="evidence" value="ECO:0007669"/>
    <property type="project" value="TreeGrafter"/>
</dbReference>
<keyword evidence="2" id="KW-0723">Serine/threonine-protein kinase</keyword>
<evidence type="ECO:0000256" key="10">
    <source>
        <dbReference type="SAM" id="MobiDB-lite"/>
    </source>
</evidence>
<feature type="compositionally biased region" description="Pro residues" evidence="10">
    <location>
        <begin position="72"/>
        <end position="101"/>
    </location>
</feature>
<dbReference type="Gene3D" id="3.30.200.20">
    <property type="entry name" value="Phosphorylase Kinase, domain 1"/>
    <property type="match status" value="1"/>
</dbReference>
<feature type="compositionally biased region" description="Acidic residues" evidence="10">
    <location>
        <begin position="490"/>
        <end position="523"/>
    </location>
</feature>
<feature type="region of interest" description="Disordered" evidence="10">
    <location>
        <begin position="49"/>
        <end position="116"/>
    </location>
</feature>
<organism evidence="12 13">
    <name type="scientific">Gryllus longicercus</name>
    <dbReference type="NCBI Taxonomy" id="2509291"/>
    <lineage>
        <taxon>Eukaryota</taxon>
        <taxon>Metazoa</taxon>
        <taxon>Ecdysozoa</taxon>
        <taxon>Arthropoda</taxon>
        <taxon>Hexapoda</taxon>
        <taxon>Insecta</taxon>
        <taxon>Pterygota</taxon>
        <taxon>Neoptera</taxon>
        <taxon>Polyneoptera</taxon>
        <taxon>Orthoptera</taxon>
        <taxon>Ensifera</taxon>
        <taxon>Gryllidea</taxon>
        <taxon>Grylloidea</taxon>
        <taxon>Gryllidae</taxon>
        <taxon>Gryllinae</taxon>
        <taxon>Gryllus</taxon>
    </lineage>
</organism>
<feature type="domain" description="Protein kinase" evidence="11">
    <location>
        <begin position="259"/>
        <end position="845"/>
    </location>
</feature>
<feature type="region of interest" description="Disordered" evidence="10">
    <location>
        <begin position="428"/>
        <end position="452"/>
    </location>
</feature>
<dbReference type="InterPro" id="IPR051334">
    <property type="entry name" value="SRPK"/>
</dbReference>
<evidence type="ECO:0000256" key="3">
    <source>
        <dbReference type="ARBA" id="ARBA00022679"/>
    </source>
</evidence>
<keyword evidence="6 9" id="KW-0067">ATP-binding</keyword>
<keyword evidence="5" id="KW-0418">Kinase</keyword>
<dbReference type="GO" id="GO:0050684">
    <property type="term" value="P:regulation of mRNA processing"/>
    <property type="evidence" value="ECO:0007669"/>
    <property type="project" value="TreeGrafter"/>
</dbReference>
<proteinExistence type="predicted"/>
<dbReference type="GO" id="GO:0000245">
    <property type="term" value="P:spliceosomal complex assembly"/>
    <property type="evidence" value="ECO:0007669"/>
    <property type="project" value="TreeGrafter"/>
</dbReference>
<evidence type="ECO:0000313" key="13">
    <source>
        <dbReference type="Proteomes" id="UP001378592"/>
    </source>
</evidence>
<dbReference type="SUPFAM" id="SSF56112">
    <property type="entry name" value="Protein kinase-like (PK-like)"/>
    <property type="match status" value="1"/>
</dbReference>
<dbReference type="FunFam" id="1.10.510.10:FF:000642">
    <property type="entry name" value="Serine/threonine-protein kinase srpk2"/>
    <property type="match status" value="1"/>
</dbReference>
<comment type="catalytic activity">
    <reaction evidence="8">
        <text>L-seryl-[protein] + ATP = O-phospho-L-seryl-[protein] + ADP + H(+)</text>
        <dbReference type="Rhea" id="RHEA:17989"/>
        <dbReference type="Rhea" id="RHEA-COMP:9863"/>
        <dbReference type="Rhea" id="RHEA-COMP:11604"/>
        <dbReference type="ChEBI" id="CHEBI:15378"/>
        <dbReference type="ChEBI" id="CHEBI:29999"/>
        <dbReference type="ChEBI" id="CHEBI:30616"/>
        <dbReference type="ChEBI" id="CHEBI:83421"/>
        <dbReference type="ChEBI" id="CHEBI:456216"/>
        <dbReference type="EC" id="2.7.11.1"/>
    </reaction>
</comment>
<dbReference type="GO" id="GO:0005524">
    <property type="term" value="F:ATP binding"/>
    <property type="evidence" value="ECO:0007669"/>
    <property type="project" value="UniProtKB-UniRule"/>
</dbReference>
<dbReference type="FunFam" id="1.10.510.10:FF:000275">
    <property type="entry name" value="SRSF protein kinase 2 isoform X3"/>
    <property type="match status" value="1"/>
</dbReference>
<dbReference type="EC" id="2.7.11.1" evidence="1"/>
<evidence type="ECO:0000256" key="9">
    <source>
        <dbReference type="PROSITE-ProRule" id="PRU10141"/>
    </source>
</evidence>
<dbReference type="InterPro" id="IPR008271">
    <property type="entry name" value="Ser/Thr_kinase_AS"/>
</dbReference>
<dbReference type="GO" id="GO:0005737">
    <property type="term" value="C:cytoplasm"/>
    <property type="evidence" value="ECO:0007669"/>
    <property type="project" value="TreeGrafter"/>
</dbReference>
<name>A0AAN9VDC1_9ORTH</name>
<evidence type="ECO:0000256" key="1">
    <source>
        <dbReference type="ARBA" id="ARBA00012513"/>
    </source>
</evidence>
<dbReference type="AlphaFoldDB" id="A0AAN9VDC1"/>
<protein>
    <recommendedName>
        <fullName evidence="1">non-specific serine/threonine protein kinase</fullName>
        <ecNumber evidence="1">2.7.11.1</ecNumber>
    </recommendedName>
</protein>
<dbReference type="Gene3D" id="1.10.510.10">
    <property type="entry name" value="Transferase(Phosphotransferase) domain 1"/>
    <property type="match status" value="2"/>
</dbReference>
<dbReference type="GO" id="GO:0004674">
    <property type="term" value="F:protein serine/threonine kinase activity"/>
    <property type="evidence" value="ECO:0007669"/>
    <property type="project" value="UniProtKB-KW"/>
</dbReference>
<evidence type="ECO:0000256" key="8">
    <source>
        <dbReference type="ARBA" id="ARBA00048679"/>
    </source>
</evidence>
<dbReference type="PANTHER" id="PTHR47634:SF9">
    <property type="entry name" value="PROTEIN KINASE DOMAIN-CONTAINING PROTEIN-RELATED"/>
    <property type="match status" value="1"/>
</dbReference>
<keyword evidence="3" id="KW-0808">Transferase</keyword>
<evidence type="ECO:0000256" key="6">
    <source>
        <dbReference type="ARBA" id="ARBA00022840"/>
    </source>
</evidence>
<dbReference type="PANTHER" id="PTHR47634">
    <property type="entry name" value="PROTEIN KINASE DOMAIN-CONTAINING PROTEIN-RELATED"/>
    <property type="match status" value="1"/>
</dbReference>
<evidence type="ECO:0000256" key="4">
    <source>
        <dbReference type="ARBA" id="ARBA00022741"/>
    </source>
</evidence>